<dbReference type="STRING" id="1754191.A0A1Y1VG76"/>
<keyword evidence="4 5" id="KW-0472">Membrane</keyword>
<comment type="subcellular location">
    <subcellularLocation>
        <location evidence="1">Membrane</location>
        <topology evidence="1">Multi-pass membrane protein</topology>
    </subcellularLocation>
</comment>
<dbReference type="PANTHER" id="PTHR31382:SF1">
    <property type="entry name" value="SODIUM ION_PROTON EXCHANGER (EUROFUNG)"/>
    <property type="match status" value="1"/>
</dbReference>
<feature type="transmembrane region" description="Helical" evidence="5">
    <location>
        <begin position="212"/>
        <end position="235"/>
    </location>
</feature>
<reference evidence="7 8" key="2">
    <citation type="submission" date="2016-08" db="EMBL/GenBank/DDBJ databases">
        <title>Pervasive Adenine N6-methylation of Active Genes in Fungi.</title>
        <authorList>
            <consortium name="DOE Joint Genome Institute"/>
            <person name="Mondo S.J."/>
            <person name="Dannebaum R.O."/>
            <person name="Kuo R.C."/>
            <person name="Labutti K."/>
            <person name="Haridas S."/>
            <person name="Kuo A."/>
            <person name="Salamov A."/>
            <person name="Ahrendt S.R."/>
            <person name="Lipzen A."/>
            <person name="Sullivan W."/>
            <person name="Andreopoulos W.B."/>
            <person name="Clum A."/>
            <person name="Lindquist E."/>
            <person name="Daum C."/>
            <person name="Ramamoorthy G.K."/>
            <person name="Gryganskyi A."/>
            <person name="Culley D."/>
            <person name="Magnuson J.K."/>
            <person name="James T.Y."/>
            <person name="O'Malley M.A."/>
            <person name="Stajich J.E."/>
            <person name="Spatafora J.W."/>
            <person name="Visel A."/>
            <person name="Grigoriev I.V."/>
        </authorList>
    </citation>
    <scope>NUCLEOTIDE SEQUENCE [LARGE SCALE GENOMIC DNA]</scope>
    <source>
        <strain evidence="8">finn</strain>
    </source>
</reference>
<feature type="transmembrane region" description="Helical" evidence="5">
    <location>
        <begin position="366"/>
        <end position="385"/>
    </location>
</feature>
<dbReference type="EMBL" id="MCFH01000009">
    <property type="protein sequence ID" value="ORX55424.1"/>
    <property type="molecule type" value="Genomic_DNA"/>
</dbReference>
<dbReference type="GO" id="GO:0015385">
    <property type="term" value="F:sodium:proton antiporter activity"/>
    <property type="evidence" value="ECO:0007669"/>
    <property type="project" value="InterPro"/>
</dbReference>
<feature type="transmembrane region" description="Helical" evidence="5">
    <location>
        <begin position="106"/>
        <end position="125"/>
    </location>
</feature>
<dbReference type="GO" id="GO:0120029">
    <property type="term" value="P:proton export across plasma membrane"/>
    <property type="evidence" value="ECO:0007669"/>
    <property type="project" value="InterPro"/>
</dbReference>
<dbReference type="Proteomes" id="UP000193719">
    <property type="component" value="Unassembled WGS sequence"/>
</dbReference>
<feature type="transmembrane region" description="Helical" evidence="5">
    <location>
        <begin position="247"/>
        <end position="263"/>
    </location>
</feature>
<keyword evidence="3 5" id="KW-1133">Transmembrane helix</keyword>
<dbReference type="GO" id="GO:0042391">
    <property type="term" value="P:regulation of membrane potential"/>
    <property type="evidence" value="ECO:0007669"/>
    <property type="project" value="InterPro"/>
</dbReference>
<name>A0A1Y1VG76_9FUNG</name>
<dbReference type="OrthoDB" id="2190219at2759"/>
<feature type="domain" description="Cation/H+ exchanger transmembrane" evidence="6">
    <location>
        <begin position="26"/>
        <end position="435"/>
    </location>
</feature>
<feature type="transmembrane region" description="Helical" evidence="5">
    <location>
        <begin position="12"/>
        <end position="33"/>
    </location>
</feature>
<keyword evidence="2 5" id="KW-0812">Transmembrane</keyword>
<dbReference type="Pfam" id="PF00999">
    <property type="entry name" value="Na_H_Exchanger"/>
    <property type="match status" value="1"/>
</dbReference>
<dbReference type="InterPro" id="IPR006153">
    <property type="entry name" value="Cation/H_exchanger_TM"/>
</dbReference>
<dbReference type="InterPro" id="IPR038770">
    <property type="entry name" value="Na+/solute_symporter_sf"/>
</dbReference>
<keyword evidence="8" id="KW-1185">Reference proteome</keyword>
<feature type="transmembrane region" description="Helical" evidence="5">
    <location>
        <begin position="414"/>
        <end position="440"/>
    </location>
</feature>
<proteinExistence type="predicted"/>
<evidence type="ECO:0000256" key="5">
    <source>
        <dbReference type="SAM" id="Phobius"/>
    </source>
</evidence>
<protein>
    <recommendedName>
        <fullName evidence="6">Cation/H+ exchanger transmembrane domain-containing protein</fullName>
    </recommendedName>
</protein>
<dbReference type="GO" id="GO:0005886">
    <property type="term" value="C:plasma membrane"/>
    <property type="evidence" value="ECO:0007669"/>
    <property type="project" value="InterPro"/>
</dbReference>
<evidence type="ECO:0000313" key="7">
    <source>
        <dbReference type="EMBL" id="ORX55424.1"/>
    </source>
</evidence>
<feature type="transmembrane region" description="Helical" evidence="5">
    <location>
        <begin position="74"/>
        <end position="94"/>
    </location>
</feature>
<feature type="transmembrane region" description="Helical" evidence="5">
    <location>
        <begin position="300"/>
        <end position="322"/>
    </location>
</feature>
<evidence type="ECO:0000259" key="6">
    <source>
        <dbReference type="Pfam" id="PF00999"/>
    </source>
</evidence>
<dbReference type="GO" id="GO:0036376">
    <property type="term" value="P:sodium ion export across plasma membrane"/>
    <property type="evidence" value="ECO:0007669"/>
    <property type="project" value="InterPro"/>
</dbReference>
<evidence type="ECO:0000313" key="8">
    <source>
        <dbReference type="Proteomes" id="UP000193719"/>
    </source>
</evidence>
<reference evidence="7 8" key="1">
    <citation type="submission" date="2016-08" db="EMBL/GenBank/DDBJ databases">
        <title>Genomes of anaerobic fungi encode conserved fungal cellulosomes for biomass hydrolysis.</title>
        <authorList>
            <consortium name="DOE Joint Genome Institute"/>
            <person name="Haitjema C.H."/>
            <person name="Gilmore S.P."/>
            <person name="Henske J.K."/>
            <person name="Solomon K.V."/>
            <person name="De Groot R."/>
            <person name="Kuo A."/>
            <person name="Mondo S.J."/>
            <person name="Salamov A.A."/>
            <person name="Labutti K."/>
            <person name="Zhao Z."/>
            <person name="Chiniquy J."/>
            <person name="Barry K."/>
            <person name="Brewer H.M."/>
            <person name="Purvine S.O."/>
            <person name="Wright A.T."/>
            <person name="Boxma B."/>
            <person name="Van Alen T."/>
            <person name="Hackstein J.H."/>
            <person name="Baker S.E."/>
            <person name="Grigoriev I.V."/>
            <person name="O'Malley M.A."/>
        </authorList>
    </citation>
    <scope>NUCLEOTIDE SEQUENCE [LARGE SCALE GENOMIC DNA]</scope>
    <source>
        <strain evidence="8">finn</strain>
    </source>
</reference>
<gene>
    <name evidence="7" type="ORF">BCR36DRAFT_581444</name>
</gene>
<feature type="transmembrane region" description="Helical" evidence="5">
    <location>
        <begin position="45"/>
        <end position="62"/>
    </location>
</feature>
<evidence type="ECO:0000256" key="3">
    <source>
        <dbReference type="ARBA" id="ARBA00022989"/>
    </source>
</evidence>
<comment type="caution">
    <text evidence="7">The sequence shown here is derived from an EMBL/GenBank/DDBJ whole genome shotgun (WGS) entry which is preliminary data.</text>
</comment>
<accession>A0A1Y1VG76</accession>
<dbReference type="Gene3D" id="1.20.1530.20">
    <property type="match status" value="1"/>
</dbReference>
<feature type="transmembrane region" description="Helical" evidence="5">
    <location>
        <begin position="328"/>
        <end position="345"/>
    </location>
</feature>
<dbReference type="InterPro" id="IPR004712">
    <property type="entry name" value="Na+/H+_antiporter_fungi"/>
</dbReference>
<evidence type="ECO:0000256" key="1">
    <source>
        <dbReference type="ARBA" id="ARBA00004141"/>
    </source>
</evidence>
<dbReference type="PANTHER" id="PTHR31382">
    <property type="entry name" value="NA(+)/H(+) ANTIPORTER"/>
    <property type="match status" value="1"/>
</dbReference>
<organism evidence="7 8">
    <name type="scientific">Piromyces finnis</name>
    <dbReference type="NCBI Taxonomy" id="1754191"/>
    <lineage>
        <taxon>Eukaryota</taxon>
        <taxon>Fungi</taxon>
        <taxon>Fungi incertae sedis</taxon>
        <taxon>Chytridiomycota</taxon>
        <taxon>Chytridiomycota incertae sedis</taxon>
        <taxon>Neocallimastigomycetes</taxon>
        <taxon>Neocallimastigales</taxon>
        <taxon>Neocallimastigaceae</taxon>
        <taxon>Piromyces</taxon>
    </lineage>
</organism>
<dbReference type="AlphaFoldDB" id="A0A1Y1VG76"/>
<sequence length="546" mass="61759">MTSVIKIDFPENSVTVVLFLLTAFVILFSYISYFVKERLFLSEPLVATLVGILVGPKVLGWINPMAWTDEIHHLTFEISQAIILIQIIMAVIQTPKNFFKHHWKGLATLWGPVSIYMWVVTGLIFKFGLGIDYWPAFILASCTTPTDPVLANSIVSGRFATLHIPINIRYVLSAESAGNDGVAYPLFLLAFLFHTQGDSSIFKNIFQWLGEVICYSVILAVVVGCLIGFVSKYIFKFCLKKKLMDKPSFMAFLVCLALCTGAICDFFTISNYIAVCCAGVVIAWDDFFAAESANTHAQEVLDMLMNWAFFIFFGSTINWSAFNSGYLVLWRLFLVTALIFVFRRLPAVLVFRNWITPIRFFKETIYVGWFGPVGVGAMWYTSLAIQRLHIEPFEHVTNDDGTVTKSENQLFNMYYYSIMFIVLLSIVLHGITVPIAHMTLTYTTRSFHKKEADAAWPKDMPIDGNAISGPITKLDSDTVLKKKEENADITEQSDKIANITPIRETGDDSERDDNVQININDLDENNFQVRDSEAHLVSTKDEENDY</sequence>
<evidence type="ECO:0000256" key="4">
    <source>
        <dbReference type="ARBA" id="ARBA00023136"/>
    </source>
</evidence>
<evidence type="ECO:0000256" key="2">
    <source>
        <dbReference type="ARBA" id="ARBA00022692"/>
    </source>
</evidence>